<dbReference type="PANTHER" id="PTHR46825">
    <property type="entry name" value="D-ALANYL-D-ALANINE-CARBOXYPEPTIDASE/ENDOPEPTIDASE AMPH"/>
    <property type="match status" value="1"/>
</dbReference>
<protein>
    <submittedName>
        <fullName evidence="2">Beta-lactamase class C</fullName>
    </submittedName>
</protein>
<proteinExistence type="predicted"/>
<dbReference type="InterPro" id="IPR012338">
    <property type="entry name" value="Beta-lactam/transpept-like"/>
</dbReference>
<feature type="domain" description="Beta-lactamase-related" evidence="1">
    <location>
        <begin position="53"/>
        <end position="384"/>
    </location>
</feature>
<sequence>MLLIAVLFSFASADQPDIQNDLHTSLAAKDKKYQPTKFNIPDWFQMKLRDSLNAYFQKAIDQKLIVGASVAIVQCDSIIYADGFGMRNTKEQDRVNRKTVFRIGSVSKGFAGILSGIQVEKGLLNWDDKIIDYVPEFRLANKRFTNEITLEKVLSHTTGLPYHSYTNLVEDGLSLEEIAARFSVIKTLNKPGELYNYQNAVFALSGSLIEKSTNKPYTSIIANDIFKPLGMLTASTTYEDFVNNENIALPHRRMYGSWRPLKINKKYYNAIAAGGVNASAEDMGKYMKMLLGYKPDVISPMGLEEVFKPRVQVGGRRNYYQRWPGYVSSHYALGWRHHTFKDEVSGALKNIIHHGGHVNSYRSEIAVYPEEDLGITVLFNTPTTLARTVIPDIRGIIKAIKSQSQKDEYLEESIVTNNKKLNKQTTLL</sequence>
<accession>A0A4Q7PEV2</accession>
<dbReference type="InterPro" id="IPR001466">
    <property type="entry name" value="Beta-lactam-related"/>
</dbReference>
<gene>
    <name evidence="2" type="ORF">EV197_0168</name>
</gene>
<evidence type="ECO:0000313" key="2">
    <source>
        <dbReference type="EMBL" id="RZS98966.1"/>
    </source>
</evidence>
<dbReference type="Gene3D" id="3.40.710.10">
    <property type="entry name" value="DD-peptidase/beta-lactamase superfamily"/>
    <property type="match status" value="1"/>
</dbReference>
<dbReference type="AlphaFoldDB" id="A0A4Q7PEV2"/>
<organism evidence="2 3">
    <name type="scientific">Aquimarina brevivitae</name>
    <dbReference type="NCBI Taxonomy" id="323412"/>
    <lineage>
        <taxon>Bacteria</taxon>
        <taxon>Pseudomonadati</taxon>
        <taxon>Bacteroidota</taxon>
        <taxon>Flavobacteriia</taxon>
        <taxon>Flavobacteriales</taxon>
        <taxon>Flavobacteriaceae</taxon>
        <taxon>Aquimarina</taxon>
    </lineage>
</organism>
<keyword evidence="3" id="KW-1185">Reference proteome</keyword>
<dbReference type="EMBL" id="SGXE01000001">
    <property type="protein sequence ID" value="RZS98966.1"/>
    <property type="molecule type" value="Genomic_DNA"/>
</dbReference>
<comment type="caution">
    <text evidence="2">The sequence shown here is derived from an EMBL/GenBank/DDBJ whole genome shotgun (WGS) entry which is preliminary data.</text>
</comment>
<dbReference type="SUPFAM" id="SSF56601">
    <property type="entry name" value="beta-lactamase/transpeptidase-like"/>
    <property type="match status" value="1"/>
</dbReference>
<name>A0A4Q7PEV2_9FLAO</name>
<evidence type="ECO:0000259" key="1">
    <source>
        <dbReference type="Pfam" id="PF00144"/>
    </source>
</evidence>
<dbReference type="PANTHER" id="PTHR46825:SF15">
    <property type="entry name" value="BETA-LACTAMASE-RELATED DOMAIN-CONTAINING PROTEIN"/>
    <property type="match status" value="1"/>
</dbReference>
<reference evidence="2 3" key="1">
    <citation type="submission" date="2019-02" db="EMBL/GenBank/DDBJ databases">
        <title>Genomic Encyclopedia of Type Strains, Phase IV (KMG-IV): sequencing the most valuable type-strain genomes for metagenomic binning, comparative biology and taxonomic classification.</title>
        <authorList>
            <person name="Goeker M."/>
        </authorList>
    </citation>
    <scope>NUCLEOTIDE SEQUENCE [LARGE SCALE GENOMIC DNA]</scope>
    <source>
        <strain evidence="2 3">DSM 17196</strain>
    </source>
</reference>
<dbReference type="Proteomes" id="UP000292262">
    <property type="component" value="Unassembled WGS sequence"/>
</dbReference>
<evidence type="ECO:0000313" key="3">
    <source>
        <dbReference type="Proteomes" id="UP000292262"/>
    </source>
</evidence>
<dbReference type="InterPro" id="IPR050491">
    <property type="entry name" value="AmpC-like"/>
</dbReference>
<dbReference type="Pfam" id="PF00144">
    <property type="entry name" value="Beta-lactamase"/>
    <property type="match status" value="1"/>
</dbReference>